<reference evidence="2" key="1">
    <citation type="submission" date="2009-07" db="EMBL/GenBank/DDBJ databases">
        <title>Complete genome sequence of Rothia mucilaginosa DJ.</title>
        <authorList>
            <person name="Yamane K."/>
            <person name="Nambu T."/>
            <person name="Mashimo C."/>
            <person name="Sugimori C."/>
            <person name="Yamanaka T."/>
            <person name="Leung K."/>
            <person name="Fukushima H."/>
        </authorList>
    </citation>
    <scope>NUCLEOTIDE SEQUENCE [LARGE SCALE GENOMIC DNA]</scope>
    <source>
        <strain evidence="2">DY-18</strain>
    </source>
</reference>
<evidence type="ECO:0000313" key="1">
    <source>
        <dbReference type="EMBL" id="BAI63851.1"/>
    </source>
</evidence>
<reference evidence="1 2" key="3">
    <citation type="journal article" date="2010" name="Sequencing">
        <title>Complete Genome Sequence of Rothia mucilaginosa DY-18: A Clinical Isolate with Dense Meshwork-Like Structures from a Persistent Apical Periodontitis Lesion.</title>
        <authorList>
            <person name="Yamane K."/>
            <person name="Nambu T."/>
            <person name="Yamanaka T."/>
            <person name="Mashimo C."/>
            <person name="Sugimori C."/>
            <person name="Leung K.-P."/>
            <person name="Fukushima H."/>
        </authorList>
    </citation>
    <scope>NUCLEOTIDE SEQUENCE [LARGE SCALE GENOMIC DNA]</scope>
    <source>
        <strain evidence="1 2">DY-18</strain>
    </source>
</reference>
<dbReference type="AlphaFoldDB" id="D2NQC5"/>
<proteinExistence type="predicted"/>
<dbReference type="HOGENOM" id="CLU_1843629_0_0_11"/>
<dbReference type="EMBL" id="AP011540">
    <property type="protein sequence ID" value="BAI63851.1"/>
    <property type="molecule type" value="Genomic_DNA"/>
</dbReference>
<keyword evidence="2" id="KW-1185">Reference proteome</keyword>
<dbReference type="KEGG" id="rmu:RMDY18_00190"/>
<accession>D2NQC5</accession>
<evidence type="ECO:0000313" key="2">
    <source>
        <dbReference type="Proteomes" id="UP000001883"/>
    </source>
</evidence>
<organism evidence="1 2">
    <name type="scientific">Rothia mucilaginosa (strain DY-18)</name>
    <name type="common">Stomatococcus mucilaginosus</name>
    <dbReference type="NCBI Taxonomy" id="680646"/>
    <lineage>
        <taxon>Bacteria</taxon>
        <taxon>Bacillati</taxon>
        <taxon>Actinomycetota</taxon>
        <taxon>Actinomycetes</taxon>
        <taxon>Micrococcales</taxon>
        <taxon>Micrococcaceae</taxon>
        <taxon>Rothia</taxon>
    </lineage>
</organism>
<name>D2NQC5_ROTMD</name>
<reference evidence="1 2" key="2">
    <citation type="journal article" date="2010" name="J Osaka Dent Univ">
        <title>Isolation and identification of Rothia mucilaginosa from persistent apical periodontitis lesions.</title>
        <authorList>
            <person name="Yamane K."/>
            <person name="Yoshida M."/>
            <person name="Fujihira T."/>
            <person name="Baba T."/>
            <person name="Tsuji N."/>
            <person name="Hayashi H."/>
            <person name="Sugimori C."/>
            <person name="Yamanaka T."/>
            <person name="Mashimo C."/>
            <person name="Nambu T."/>
            <person name="Kawai H."/>
            <person name="Fukushima H."/>
        </authorList>
    </citation>
    <scope>NUCLEOTIDE SEQUENCE [LARGE SCALE GENOMIC DNA]</scope>
    <source>
        <strain evidence="1 2">DY-18</strain>
    </source>
</reference>
<gene>
    <name evidence="1" type="ordered locus">RMDY18_00190</name>
</gene>
<dbReference type="Proteomes" id="UP000001883">
    <property type="component" value="Chromosome"/>
</dbReference>
<sequence>MQTVVSRFSAGRAILSLAASVESVLDQLLHLVAAHQVSDHKVGVAGIHGGDGRVAVVEGLHMRLSLRILPNVHPGSVVAQLAQLRIQSLAVGAAGAPINDDATILHDLACLLLIGLLTFKHSSSIDGVLRGLQEALKPT</sequence>
<protein>
    <submittedName>
        <fullName evidence="1">Uncharacterized protein conserved in archaea</fullName>
    </submittedName>
</protein>